<dbReference type="Proteomes" id="UP000007102">
    <property type="component" value="Chromosome"/>
</dbReference>
<evidence type="ECO:0000256" key="19">
    <source>
        <dbReference type="ARBA" id="ARBA00031040"/>
    </source>
</evidence>
<evidence type="ECO:0000256" key="16">
    <source>
        <dbReference type="ARBA" id="ARBA00023167"/>
    </source>
</evidence>
<evidence type="ECO:0000256" key="4">
    <source>
        <dbReference type="ARBA" id="ARBA00005178"/>
    </source>
</evidence>
<dbReference type="PROSITE" id="PS50970">
    <property type="entry name" value="HCY"/>
    <property type="match status" value="1"/>
</dbReference>
<organism evidence="25 26">
    <name type="scientific">Desulfurobacterium thermolithotrophum (strain DSM 11699 / BSA)</name>
    <dbReference type="NCBI Taxonomy" id="868864"/>
    <lineage>
        <taxon>Bacteria</taxon>
        <taxon>Pseudomonadati</taxon>
        <taxon>Aquificota</taxon>
        <taxon>Aquificia</taxon>
        <taxon>Desulfurobacteriales</taxon>
        <taxon>Desulfurobacteriaceae</taxon>
        <taxon>Desulfurobacterium</taxon>
    </lineage>
</organism>
<evidence type="ECO:0000256" key="17">
    <source>
        <dbReference type="ARBA" id="ARBA00023285"/>
    </source>
</evidence>
<dbReference type="AlphaFoldDB" id="F0S0B5"/>
<comment type="function">
    <text evidence="18">Catalyzes the transfer of a methyl group from methyl-cobalamin to homocysteine, yielding enzyme-bound cob(I)alamin and methionine. Subsequently, remethylates the cofactor using methyltetrahydrofolate.</text>
</comment>
<dbReference type="InterPro" id="IPR003759">
    <property type="entry name" value="Cbl-bd_cap"/>
</dbReference>
<dbReference type="GO" id="GO:0005829">
    <property type="term" value="C:cytosol"/>
    <property type="evidence" value="ECO:0007669"/>
    <property type="project" value="TreeGrafter"/>
</dbReference>
<evidence type="ECO:0000256" key="1">
    <source>
        <dbReference type="ARBA" id="ARBA00001700"/>
    </source>
</evidence>
<dbReference type="GO" id="GO:0050667">
    <property type="term" value="P:homocysteine metabolic process"/>
    <property type="evidence" value="ECO:0007669"/>
    <property type="project" value="TreeGrafter"/>
</dbReference>
<dbReference type="InterPro" id="IPR017215">
    <property type="entry name" value="MetH_bac"/>
</dbReference>
<dbReference type="InterPro" id="IPR000489">
    <property type="entry name" value="Pterin-binding_dom"/>
</dbReference>
<dbReference type="Pfam" id="PF02310">
    <property type="entry name" value="B12-binding"/>
    <property type="match status" value="1"/>
</dbReference>
<keyword evidence="12 20" id="KW-0808">Transferase</keyword>
<accession>F0S0B5</accession>
<evidence type="ECO:0000256" key="6">
    <source>
        <dbReference type="ARBA" id="ARBA00010854"/>
    </source>
</evidence>
<evidence type="ECO:0000256" key="18">
    <source>
        <dbReference type="ARBA" id="ARBA00025552"/>
    </source>
</evidence>
<dbReference type="Pfam" id="PF02574">
    <property type="entry name" value="S-methyl_trans"/>
    <property type="match status" value="1"/>
</dbReference>
<evidence type="ECO:0000256" key="11">
    <source>
        <dbReference type="ARBA" id="ARBA00022628"/>
    </source>
</evidence>
<dbReference type="UniPathway" id="UPA00051">
    <property type="reaction ID" value="UER00081"/>
</dbReference>
<feature type="binding site" evidence="20">
    <location>
        <position position="272"/>
    </location>
    <ligand>
        <name>Zn(2+)</name>
        <dbReference type="ChEBI" id="CHEBI:29105"/>
    </ligand>
</feature>
<keyword evidence="16" id="KW-0486">Methionine biosynthesis</keyword>
<dbReference type="GO" id="GO:0008705">
    <property type="term" value="F:methionine synthase activity"/>
    <property type="evidence" value="ECO:0007669"/>
    <property type="project" value="UniProtKB-EC"/>
</dbReference>
<dbReference type="Pfam" id="PF02607">
    <property type="entry name" value="B12-binding_2"/>
    <property type="match status" value="1"/>
</dbReference>
<sequence>MKENPFRDSEKIWVLDGGMGTMLMRKGVDVNYAPELLNMEKPEILKEIHREYIEAGADIIETNTFGSNRIKLSHYGLENRVKELTAAGVRIAKEAAKDKALVALSVGPTGVFVEPVGDYTFDELVDVFKEQIEAGAEAGADLVLIETMSDTKEAKAAVVAAQEVCDLPIMVSMTYQADGRTLLGTPPEVSAAIFEGFGVAAIGANCSLGPESFVDLIKRMANITDTPIIIYANAGLPVLKDGKTYYPEPPETFEKYAPLFVEAGANIIGGCCGTTPEHIKAIKEAVKTLKPIKKNPTKGLKVASRTELVIIGTNHPTRIIGERINPTGKKKLQEALKKKDFSLVKEEAKKQVEEGADILDVNVGVPGINEAQAMEKAVRTVIETVNVPIMIDSKDPEAVERALKMCDGKPIVNSCSGEEKDIKNILPLVKKYGANILVLGIDDEGLKEKAEDRAAIIDKLVEECQKLEIPKDFIIADVLNLAASAMQEATRETLKAIRIVKERHGIATTLGVSNVSFGLPGRSLLNSSFMAMAIEAGLDSGIVNPADSRMVETIYASDVLVGKDKGATRYVEKFQNYKPKTEDKECRELLRKICQISCAFLEGEKISFEVESEGKKKKKSLEEDKSKEDESIPPGILGKIFKKVLEGDKEGIIKPTEEALKEFEPMEISDKALIPALDVVGQRFEKGEIFLPQMLRSAQAVQSAFEIIKREVKKRGGNVKVDGKIVMATVYGDVHEIGKNIVITMLENSGFEVIDLGTNVPPEKIVEVAKKEKADVVGLSALMTTTLPSMEETIKKLREAGLDVPVIVGGAVVTPEYAKEIGGHYSEDAQEAVKIVRKILNISD</sequence>
<dbReference type="PROSITE" id="PS50972">
    <property type="entry name" value="PTERIN_BINDING"/>
    <property type="match status" value="1"/>
</dbReference>
<evidence type="ECO:0000256" key="12">
    <source>
        <dbReference type="ARBA" id="ARBA00022679"/>
    </source>
</evidence>
<dbReference type="eggNOG" id="COG0646">
    <property type="taxonomic scope" value="Bacteria"/>
</dbReference>
<feature type="domain" description="Pterin-binding" evidence="22">
    <location>
        <begin position="317"/>
        <end position="561"/>
    </location>
</feature>
<keyword evidence="9 20" id="KW-0489">Methyltransferase</keyword>
<dbReference type="GO" id="GO:0031419">
    <property type="term" value="F:cobalamin binding"/>
    <property type="evidence" value="ECO:0007669"/>
    <property type="project" value="UniProtKB-KW"/>
</dbReference>
<dbReference type="InterPro" id="IPR011005">
    <property type="entry name" value="Dihydropteroate_synth-like_sf"/>
</dbReference>
<dbReference type="SUPFAM" id="SSF82282">
    <property type="entry name" value="Homocysteine S-methyltransferase"/>
    <property type="match status" value="1"/>
</dbReference>
<dbReference type="PANTHER" id="PTHR45833">
    <property type="entry name" value="METHIONINE SYNTHASE"/>
    <property type="match status" value="1"/>
</dbReference>
<evidence type="ECO:0000256" key="20">
    <source>
        <dbReference type="PROSITE-ProRule" id="PRU00333"/>
    </source>
</evidence>
<keyword evidence="17" id="KW-0170">Cobalt</keyword>
<dbReference type="Gene3D" id="1.10.1240.10">
    <property type="entry name" value="Methionine synthase domain"/>
    <property type="match status" value="1"/>
</dbReference>
<feature type="domain" description="Hcy-binding" evidence="21">
    <location>
        <begin position="1"/>
        <end position="286"/>
    </location>
</feature>
<gene>
    <name evidence="25" type="ordered locus">Dester_1158</name>
</gene>
<comment type="catalytic activity">
    <reaction evidence="1">
        <text>(6S)-5-methyl-5,6,7,8-tetrahydrofolate + L-homocysteine = (6S)-5,6,7,8-tetrahydrofolate + L-methionine</text>
        <dbReference type="Rhea" id="RHEA:11172"/>
        <dbReference type="ChEBI" id="CHEBI:18608"/>
        <dbReference type="ChEBI" id="CHEBI:57453"/>
        <dbReference type="ChEBI" id="CHEBI:57844"/>
        <dbReference type="ChEBI" id="CHEBI:58199"/>
        <dbReference type="EC" id="2.1.1.13"/>
    </reaction>
</comment>
<evidence type="ECO:0000259" key="22">
    <source>
        <dbReference type="PROSITE" id="PS50972"/>
    </source>
</evidence>
<dbReference type="InterPro" id="IPR036724">
    <property type="entry name" value="Cobalamin-bd_sf"/>
</dbReference>
<dbReference type="FunCoup" id="F0S0B5">
    <property type="interactions" value="390"/>
</dbReference>
<feature type="binding site" evidence="20">
    <location>
        <position position="271"/>
    </location>
    <ligand>
        <name>Zn(2+)</name>
        <dbReference type="ChEBI" id="CHEBI:29105"/>
    </ligand>
</feature>
<dbReference type="NCBIfam" id="NF005719">
    <property type="entry name" value="PRK07535.1"/>
    <property type="match status" value="1"/>
</dbReference>
<reference evidence="26" key="2">
    <citation type="submission" date="2011-02" db="EMBL/GenBank/DDBJ databases">
        <title>The complete genome of Desulfurobacterium thermolithotrophum DSM 11699.</title>
        <authorList>
            <consortium name="US DOE Joint Genome Institute (JGI-PGF)"/>
            <person name="Lucas S."/>
            <person name="Copeland A."/>
            <person name="Lapidus A."/>
            <person name="Bruce D."/>
            <person name="Goodwin L."/>
            <person name="Pitluck S."/>
            <person name="Kyrpides N."/>
            <person name="Mavromatis K."/>
            <person name="Pagani I."/>
            <person name="Ivanova N."/>
            <person name="Mikhailova N."/>
            <person name="Daligault H."/>
            <person name="Detter J.C."/>
            <person name="Tapia R."/>
            <person name="Han C."/>
            <person name="Land M."/>
            <person name="Hauser L."/>
            <person name="Markowitz V."/>
            <person name="Cheng J.-F."/>
            <person name="Hugenholtz P."/>
            <person name="Woyke T."/>
            <person name="Wu D."/>
            <person name="Spring S."/>
            <person name="Brambilla E."/>
            <person name="Klenk H.-P."/>
            <person name="Eisen J.A."/>
        </authorList>
    </citation>
    <scope>NUCLEOTIDE SEQUENCE [LARGE SCALE GENOMIC DNA]</scope>
    <source>
        <strain evidence="26">DSM 11699 / BSA</strain>
    </source>
</reference>
<evidence type="ECO:0000259" key="21">
    <source>
        <dbReference type="PROSITE" id="PS50970"/>
    </source>
</evidence>
<keyword evidence="26" id="KW-1185">Reference proteome</keyword>
<dbReference type="Pfam" id="PF00809">
    <property type="entry name" value="Pterin_bind"/>
    <property type="match status" value="1"/>
</dbReference>
<dbReference type="InterPro" id="IPR003726">
    <property type="entry name" value="HCY_dom"/>
</dbReference>
<dbReference type="HOGENOM" id="CLU_004914_0_2_0"/>
<keyword evidence="15 20" id="KW-0862">Zinc</keyword>
<dbReference type="InterPro" id="IPR050554">
    <property type="entry name" value="Met_Synthase/Corrinoid"/>
</dbReference>
<evidence type="ECO:0000256" key="7">
    <source>
        <dbReference type="ARBA" id="ARBA00012032"/>
    </source>
</evidence>
<dbReference type="PROSITE" id="PS51332">
    <property type="entry name" value="B12_BINDING"/>
    <property type="match status" value="1"/>
</dbReference>
<feature type="domain" description="B12-binding" evidence="23">
    <location>
        <begin position="722"/>
        <end position="844"/>
    </location>
</feature>
<comment type="cofactor">
    <cofactor evidence="2 20">
        <name>Zn(2+)</name>
        <dbReference type="ChEBI" id="CHEBI:29105"/>
    </cofactor>
</comment>
<keyword evidence="11" id="KW-0846">Cobalamin</keyword>
<evidence type="ECO:0000256" key="10">
    <source>
        <dbReference type="ARBA" id="ARBA00022605"/>
    </source>
</evidence>
<protein>
    <recommendedName>
        <fullName evidence="8">Methionine synthase</fullName>
        <ecNumber evidence="7">2.1.1.13</ecNumber>
    </recommendedName>
    <alternativeName>
        <fullName evidence="19">5-methyltetrahydrofolate--homocysteine methyltransferase</fullName>
    </alternativeName>
</protein>
<dbReference type="GO" id="GO:0032259">
    <property type="term" value="P:methylation"/>
    <property type="evidence" value="ECO:0007669"/>
    <property type="project" value="UniProtKB-KW"/>
</dbReference>
<evidence type="ECO:0000313" key="26">
    <source>
        <dbReference type="Proteomes" id="UP000007102"/>
    </source>
</evidence>
<keyword evidence="10" id="KW-0028">Amino-acid biosynthesis</keyword>
<feature type="binding site" evidence="20">
    <location>
        <position position="206"/>
    </location>
    <ligand>
        <name>Zn(2+)</name>
        <dbReference type="ChEBI" id="CHEBI:29105"/>
    </ligand>
</feature>
<evidence type="ECO:0000313" key="25">
    <source>
        <dbReference type="EMBL" id="ADY73794.1"/>
    </source>
</evidence>
<reference evidence="25 26" key="1">
    <citation type="journal article" date="2011" name="Stand. Genomic Sci.">
        <title>Complete genome sequence of the thermophilic sulfur-reducer Desulfurobacterium thermolithotrophum type strain (BSA(T)) from a deep-sea hydrothermal vent.</title>
        <authorList>
            <person name="Goker M."/>
            <person name="Daligault H."/>
            <person name="Mwirichia R."/>
            <person name="Lapidus A."/>
            <person name="Lucas S."/>
            <person name="Deshpande S."/>
            <person name="Pagani I."/>
            <person name="Tapia R."/>
            <person name="Cheng J.F."/>
            <person name="Goodwin L."/>
            <person name="Pitluck S."/>
            <person name="Liolios K."/>
            <person name="Ivanova N."/>
            <person name="Mavromatis K."/>
            <person name="Mikhailova N."/>
            <person name="Pati A."/>
            <person name="Chen A."/>
            <person name="Palaniappan K."/>
            <person name="Han C."/>
            <person name="Land M."/>
            <person name="Hauser L."/>
            <person name="Pan C."/>
            <person name="Brambilla E.M."/>
            <person name="Rohde M."/>
            <person name="Spring S."/>
            <person name="Sikorski J."/>
            <person name="Wirth R."/>
            <person name="Detter J.C."/>
            <person name="Woyke T."/>
            <person name="Bristow J."/>
            <person name="Eisen J.A."/>
            <person name="Markowitz V."/>
            <person name="Hugenholtz P."/>
            <person name="Kyrpides N.C."/>
            <person name="Klenk H.P."/>
        </authorList>
    </citation>
    <scope>NUCLEOTIDE SEQUENCE [LARGE SCALE GENOMIC DNA]</scope>
    <source>
        <strain evidence="26">DSM 11699 / BSA</strain>
    </source>
</reference>
<dbReference type="InterPro" id="IPR036589">
    <property type="entry name" value="HCY_dom_sf"/>
</dbReference>
<dbReference type="KEGG" id="dte:Dester_1158"/>
<dbReference type="STRING" id="868864.Dester_1158"/>
<feature type="domain" description="B12-binding N-terminal" evidence="24">
    <location>
        <begin position="627"/>
        <end position="720"/>
    </location>
</feature>
<dbReference type="GO" id="GO:0046872">
    <property type="term" value="F:metal ion binding"/>
    <property type="evidence" value="ECO:0007669"/>
    <property type="project" value="UniProtKB-KW"/>
</dbReference>
<dbReference type="SUPFAM" id="SSF52242">
    <property type="entry name" value="Cobalamin (vitamin B12)-binding domain"/>
    <property type="match status" value="1"/>
</dbReference>
<dbReference type="InterPro" id="IPR036594">
    <property type="entry name" value="Meth_synthase_dom"/>
</dbReference>
<dbReference type="CDD" id="cd02070">
    <property type="entry name" value="corrinoid_protein_B12-BD"/>
    <property type="match status" value="1"/>
</dbReference>
<evidence type="ECO:0000256" key="15">
    <source>
        <dbReference type="ARBA" id="ARBA00022833"/>
    </source>
</evidence>
<dbReference type="FunFam" id="3.20.20.330:FF:000001">
    <property type="entry name" value="Methionine synthase"/>
    <property type="match status" value="1"/>
</dbReference>
<dbReference type="GO" id="GO:0046653">
    <property type="term" value="P:tetrahydrofolate metabolic process"/>
    <property type="evidence" value="ECO:0007669"/>
    <property type="project" value="TreeGrafter"/>
</dbReference>
<dbReference type="SUPFAM" id="SSF47644">
    <property type="entry name" value="Methionine synthase domain"/>
    <property type="match status" value="1"/>
</dbReference>
<dbReference type="eggNOG" id="COG1410">
    <property type="taxonomic scope" value="Bacteria"/>
</dbReference>
<comment type="similarity">
    <text evidence="6">Belongs to the methylamine corrinoid protein family.</text>
</comment>
<dbReference type="PIRSF" id="PIRSF037472">
    <property type="entry name" value="DHPS_mtfrase"/>
    <property type="match status" value="1"/>
</dbReference>
<comment type="pathway">
    <text evidence="4">Amino-acid biosynthesis; L-methionine biosynthesis via de novo pathway; L-methionine from L-homocysteine (MetH route): step 1/1.</text>
</comment>
<evidence type="ECO:0000256" key="14">
    <source>
        <dbReference type="ARBA" id="ARBA00022723"/>
    </source>
</evidence>
<evidence type="ECO:0000256" key="3">
    <source>
        <dbReference type="ARBA" id="ARBA00001956"/>
    </source>
</evidence>
<dbReference type="FunFam" id="3.40.50.280:FF:000003">
    <property type="entry name" value="Dimethylamine methyltransferase corrinoid protein"/>
    <property type="match status" value="1"/>
</dbReference>
<dbReference type="SUPFAM" id="SSF51717">
    <property type="entry name" value="Dihydropteroate synthetase-like"/>
    <property type="match status" value="1"/>
</dbReference>
<comment type="similarity">
    <text evidence="5">Belongs to the vitamin-B12 dependent methionine synthase family.</text>
</comment>
<dbReference type="Gene3D" id="3.40.50.280">
    <property type="entry name" value="Cobalamin-binding domain"/>
    <property type="match status" value="1"/>
</dbReference>
<keyword evidence="13" id="KW-0949">S-adenosyl-L-methionine</keyword>
<evidence type="ECO:0000256" key="2">
    <source>
        <dbReference type="ARBA" id="ARBA00001947"/>
    </source>
</evidence>
<keyword evidence="14 20" id="KW-0479">Metal-binding</keyword>
<dbReference type="Gene3D" id="3.20.20.20">
    <property type="entry name" value="Dihydropteroate synthase-like"/>
    <property type="match status" value="1"/>
</dbReference>
<evidence type="ECO:0000259" key="23">
    <source>
        <dbReference type="PROSITE" id="PS51332"/>
    </source>
</evidence>
<proteinExistence type="inferred from homology"/>
<dbReference type="PROSITE" id="PS51337">
    <property type="entry name" value="B12_BINDING_NTER"/>
    <property type="match status" value="1"/>
</dbReference>
<evidence type="ECO:0000256" key="8">
    <source>
        <dbReference type="ARBA" id="ARBA00013998"/>
    </source>
</evidence>
<dbReference type="PANTHER" id="PTHR45833:SF1">
    <property type="entry name" value="METHIONINE SYNTHASE"/>
    <property type="match status" value="1"/>
</dbReference>
<evidence type="ECO:0000256" key="5">
    <source>
        <dbReference type="ARBA" id="ARBA00010398"/>
    </source>
</evidence>
<evidence type="ECO:0000256" key="13">
    <source>
        <dbReference type="ARBA" id="ARBA00022691"/>
    </source>
</evidence>
<dbReference type="InParanoid" id="F0S0B5"/>
<comment type="cofactor">
    <cofactor evidence="3">
        <name>methylcob(III)alamin</name>
        <dbReference type="ChEBI" id="CHEBI:28115"/>
    </cofactor>
</comment>
<evidence type="ECO:0000259" key="24">
    <source>
        <dbReference type="PROSITE" id="PS51337"/>
    </source>
</evidence>
<dbReference type="EC" id="2.1.1.13" evidence="7"/>
<dbReference type="SMART" id="SM01018">
    <property type="entry name" value="B12-binding_2"/>
    <property type="match status" value="1"/>
</dbReference>
<dbReference type="Gene3D" id="3.20.20.330">
    <property type="entry name" value="Homocysteine-binding-like domain"/>
    <property type="match status" value="1"/>
</dbReference>
<dbReference type="EMBL" id="CP002543">
    <property type="protein sequence ID" value="ADY73794.1"/>
    <property type="molecule type" value="Genomic_DNA"/>
</dbReference>
<dbReference type="RefSeq" id="WP_013638746.1">
    <property type="nucleotide sequence ID" value="NC_015185.1"/>
</dbReference>
<dbReference type="InterPro" id="IPR006158">
    <property type="entry name" value="Cobalamin-bd"/>
</dbReference>
<evidence type="ECO:0000256" key="9">
    <source>
        <dbReference type="ARBA" id="ARBA00022603"/>
    </source>
</evidence>
<name>F0S0B5_DESTD</name>